<name>A0AA39X8X2_9PEZI</name>
<evidence type="ECO:0000313" key="1">
    <source>
        <dbReference type="EMBL" id="KAK0629097.1"/>
    </source>
</evidence>
<protein>
    <submittedName>
        <fullName evidence="1">Uncharacterized protein</fullName>
    </submittedName>
</protein>
<accession>A0AA39X8X2</accession>
<proteinExistence type="predicted"/>
<dbReference type="EMBL" id="JAULSR010000002">
    <property type="protein sequence ID" value="KAK0629097.1"/>
    <property type="molecule type" value="Genomic_DNA"/>
</dbReference>
<comment type="caution">
    <text evidence="1">The sequence shown here is derived from an EMBL/GenBank/DDBJ whole genome shotgun (WGS) entry which is preliminary data.</text>
</comment>
<reference evidence="1" key="1">
    <citation type="submission" date="2023-06" db="EMBL/GenBank/DDBJ databases">
        <title>Genome-scale phylogeny and comparative genomics of the fungal order Sordariales.</title>
        <authorList>
            <consortium name="Lawrence Berkeley National Laboratory"/>
            <person name="Hensen N."/>
            <person name="Bonometti L."/>
            <person name="Westerberg I."/>
            <person name="Brannstrom I.O."/>
            <person name="Guillou S."/>
            <person name="Cros-Aarteil S."/>
            <person name="Calhoun S."/>
            <person name="Haridas S."/>
            <person name="Kuo A."/>
            <person name="Mondo S."/>
            <person name="Pangilinan J."/>
            <person name="Riley R."/>
            <person name="LaButti K."/>
            <person name="Andreopoulos B."/>
            <person name="Lipzen A."/>
            <person name="Chen C."/>
            <person name="Yanf M."/>
            <person name="Daum C."/>
            <person name="Ng V."/>
            <person name="Clum A."/>
            <person name="Steindorff A."/>
            <person name="Ohm R."/>
            <person name="Martin F."/>
            <person name="Silar P."/>
            <person name="Natvig D."/>
            <person name="Lalanne C."/>
            <person name="Gautier V."/>
            <person name="Ament-velasquez S.L."/>
            <person name="Kruys A."/>
            <person name="Hutchinson M.I."/>
            <person name="Powell A.J."/>
            <person name="Barry K."/>
            <person name="Miller A.N."/>
            <person name="Grigoriev I.V."/>
            <person name="Debuchy R."/>
            <person name="Gladieux P."/>
            <person name="Thoren M.H."/>
            <person name="Johannesson H."/>
        </authorList>
    </citation>
    <scope>NUCLEOTIDE SEQUENCE</scope>
    <source>
        <strain evidence="1">SMH3391-2</strain>
    </source>
</reference>
<sequence length="177" mass="19145">MDCTEAAIFVCTKIKRFPGLGAADGPREEAAVFPELQVPGPPRAVSGALRGSFFSPTCCVVQRTGQAQSTGRFRENMNTPSSTPPAQSIEYETERNLRPRQSAFTKIDHTHLPRTRKSSPLTHTANSQVTYRAAASRGEFSVQADHPKSAAMALVGNNAAPAAHGELRQANLHYVEK</sequence>
<gene>
    <name evidence="1" type="ORF">B0T17DRAFT_505695</name>
</gene>
<organism evidence="1 2">
    <name type="scientific">Bombardia bombarda</name>
    <dbReference type="NCBI Taxonomy" id="252184"/>
    <lineage>
        <taxon>Eukaryota</taxon>
        <taxon>Fungi</taxon>
        <taxon>Dikarya</taxon>
        <taxon>Ascomycota</taxon>
        <taxon>Pezizomycotina</taxon>
        <taxon>Sordariomycetes</taxon>
        <taxon>Sordariomycetidae</taxon>
        <taxon>Sordariales</taxon>
        <taxon>Lasiosphaeriaceae</taxon>
        <taxon>Bombardia</taxon>
    </lineage>
</organism>
<dbReference type="AlphaFoldDB" id="A0AA39X8X2"/>
<keyword evidence="2" id="KW-1185">Reference proteome</keyword>
<dbReference type="Proteomes" id="UP001174934">
    <property type="component" value="Unassembled WGS sequence"/>
</dbReference>
<evidence type="ECO:0000313" key="2">
    <source>
        <dbReference type="Proteomes" id="UP001174934"/>
    </source>
</evidence>